<proteinExistence type="predicted"/>
<protein>
    <submittedName>
        <fullName evidence="1">Uncharacterized protein</fullName>
    </submittedName>
</protein>
<dbReference type="Proteomes" id="UP001370758">
    <property type="component" value="Unassembled WGS sequence"/>
</dbReference>
<gene>
    <name evidence="1" type="ORF">TWF481_002960</name>
</gene>
<comment type="caution">
    <text evidence="1">The sequence shown here is derived from an EMBL/GenBank/DDBJ whole genome shotgun (WGS) entry which is preliminary data.</text>
</comment>
<evidence type="ECO:0000313" key="2">
    <source>
        <dbReference type="Proteomes" id="UP001370758"/>
    </source>
</evidence>
<name>A0AAV9VRY1_9PEZI</name>
<evidence type="ECO:0000313" key="1">
    <source>
        <dbReference type="EMBL" id="KAK6495915.1"/>
    </source>
</evidence>
<organism evidence="1 2">
    <name type="scientific">Arthrobotrys musiformis</name>
    <dbReference type="NCBI Taxonomy" id="47236"/>
    <lineage>
        <taxon>Eukaryota</taxon>
        <taxon>Fungi</taxon>
        <taxon>Dikarya</taxon>
        <taxon>Ascomycota</taxon>
        <taxon>Pezizomycotina</taxon>
        <taxon>Orbiliomycetes</taxon>
        <taxon>Orbiliales</taxon>
        <taxon>Orbiliaceae</taxon>
        <taxon>Arthrobotrys</taxon>
    </lineage>
</organism>
<reference evidence="1 2" key="1">
    <citation type="submission" date="2023-08" db="EMBL/GenBank/DDBJ databases">
        <authorList>
            <person name="Palmer J.M."/>
        </authorList>
    </citation>
    <scope>NUCLEOTIDE SEQUENCE [LARGE SCALE GENOMIC DNA]</scope>
    <source>
        <strain evidence="1 2">TWF481</strain>
    </source>
</reference>
<dbReference type="EMBL" id="JAVHJL010000012">
    <property type="protein sequence ID" value="KAK6495915.1"/>
    <property type="molecule type" value="Genomic_DNA"/>
</dbReference>
<accession>A0AAV9VRY1</accession>
<dbReference type="AlphaFoldDB" id="A0AAV9VRY1"/>
<sequence>MSLDGPFDTIEAYHNLLDRLKKEGLVTGMDFPCWSALVPRDHLQILPTYSNQQLPATLPKDHPSIIKSYFAADDPIMLAISQTTNNIDPESSYYLVPPSGTLNQVIKCL</sequence>
<keyword evidence="2" id="KW-1185">Reference proteome</keyword>